<dbReference type="AlphaFoldDB" id="A0A1X7SGN3"/>
<proteinExistence type="predicted"/>
<dbReference type="EnsemblMetazoa" id="Aqu2.1.01221_001">
    <property type="protein sequence ID" value="Aqu2.1.01221_001"/>
    <property type="gene ID" value="Aqu2.1.01221"/>
</dbReference>
<name>A0A1X7SGN3_AMPQE</name>
<accession>A0A1X7SGN3</accession>
<reference evidence="1" key="1">
    <citation type="submission" date="2017-05" db="UniProtKB">
        <authorList>
            <consortium name="EnsemblMetazoa"/>
        </authorList>
    </citation>
    <scope>IDENTIFICATION</scope>
</reference>
<sequence>MLKPCYRYHKKKNPVANQYQDNDYQPLVRSGDDWIADRMENPQEYDEQHVPGGTYDVSEEHQNRFTNSTAATYGSVNEATV</sequence>
<organism evidence="1">
    <name type="scientific">Amphimedon queenslandica</name>
    <name type="common">Sponge</name>
    <dbReference type="NCBI Taxonomy" id="400682"/>
    <lineage>
        <taxon>Eukaryota</taxon>
        <taxon>Metazoa</taxon>
        <taxon>Porifera</taxon>
        <taxon>Demospongiae</taxon>
        <taxon>Heteroscleromorpha</taxon>
        <taxon>Haplosclerida</taxon>
        <taxon>Niphatidae</taxon>
        <taxon>Amphimedon</taxon>
    </lineage>
</organism>
<protein>
    <submittedName>
        <fullName evidence="1">Uncharacterized protein</fullName>
    </submittedName>
</protein>
<evidence type="ECO:0000313" key="1">
    <source>
        <dbReference type="EnsemblMetazoa" id="Aqu2.1.01221_001"/>
    </source>
</evidence>
<dbReference type="InParanoid" id="A0A1X7SGN3"/>